<dbReference type="InterPro" id="IPR058030">
    <property type="entry name" value="TRIM8/14/16/25/29/45/65_CC"/>
</dbReference>
<dbReference type="Gene3D" id="2.60.120.920">
    <property type="match status" value="1"/>
</dbReference>
<evidence type="ECO:0000259" key="8">
    <source>
        <dbReference type="PROSITE" id="PS50188"/>
    </source>
</evidence>
<reference evidence="10" key="1">
    <citation type="submission" date="2024-04" db="EMBL/GenBank/DDBJ databases">
        <title>Salinicola lusitanus LLJ914,a marine bacterium isolated from the Okinawa Trough.</title>
        <authorList>
            <person name="Li J."/>
        </authorList>
    </citation>
    <scope>NUCLEOTIDE SEQUENCE [LARGE SCALE GENOMIC DNA]</scope>
</reference>
<gene>
    <name evidence="9" type="ORF">WMY93_002461</name>
</gene>
<feature type="region of interest" description="Disordered" evidence="6">
    <location>
        <begin position="1"/>
        <end position="49"/>
    </location>
</feature>
<feature type="compositionally biased region" description="Low complexity" evidence="6">
    <location>
        <begin position="521"/>
        <end position="530"/>
    </location>
</feature>
<keyword evidence="5" id="KW-0175">Coiled coil</keyword>
<feature type="region of interest" description="Disordered" evidence="6">
    <location>
        <begin position="501"/>
        <end position="547"/>
    </location>
</feature>
<evidence type="ECO:0000313" key="10">
    <source>
        <dbReference type="Proteomes" id="UP001460270"/>
    </source>
</evidence>
<accession>A0AAW0PVN4</accession>
<feature type="region of interest" description="Disordered" evidence="6">
    <location>
        <begin position="337"/>
        <end position="356"/>
    </location>
</feature>
<dbReference type="GO" id="GO:0005737">
    <property type="term" value="C:cytoplasm"/>
    <property type="evidence" value="ECO:0007669"/>
    <property type="project" value="UniProtKB-ARBA"/>
</dbReference>
<comment type="caution">
    <text evidence="9">The sequence shown here is derived from an EMBL/GenBank/DDBJ whole genome shotgun (WGS) entry which is preliminary data.</text>
</comment>
<dbReference type="InterPro" id="IPR051051">
    <property type="entry name" value="E3_ubiq-ligase_TRIM/RNF"/>
</dbReference>
<evidence type="ECO:0000256" key="3">
    <source>
        <dbReference type="ARBA" id="ARBA00022833"/>
    </source>
</evidence>
<dbReference type="SMART" id="SM00449">
    <property type="entry name" value="SPRY"/>
    <property type="match status" value="1"/>
</dbReference>
<name>A0AAW0PVN4_9GOBI</name>
<evidence type="ECO:0000256" key="6">
    <source>
        <dbReference type="SAM" id="MobiDB-lite"/>
    </source>
</evidence>
<dbReference type="PROSITE" id="PS50188">
    <property type="entry name" value="B302_SPRY"/>
    <property type="match status" value="1"/>
</dbReference>
<feature type="compositionally biased region" description="Polar residues" evidence="6">
    <location>
        <begin position="1"/>
        <end position="11"/>
    </location>
</feature>
<dbReference type="InterPro" id="IPR006574">
    <property type="entry name" value="PRY"/>
</dbReference>
<evidence type="ECO:0008006" key="11">
    <source>
        <dbReference type="Google" id="ProtNLM"/>
    </source>
</evidence>
<dbReference type="EMBL" id="JBBPFD010000002">
    <property type="protein sequence ID" value="KAK7939135.1"/>
    <property type="molecule type" value="Genomic_DNA"/>
</dbReference>
<sequence>MTSFCSSSLSGTKKFGRRLKTPPLRPPLSPPSEAPLLPSSSSSPPPRDVPCGPCAASGRTVRAVRSCLHCEESYCAEHVRGHQREPNLSVHELVGPVHRLQARVCKQHSSPLDLVCHDDLTAVCVTCMNSEHKDHRCVPLKNRLRSKKTQVEQELEDVQQKIQERRVLMESFSESGRIIERNSASDVEALVKLLKLIQMLLQLNQGAVVAALLVLKRQAQGRSETMKKKLQTEVQKLERRQGALKRLSQAEDGLHLLQNWSSLGAAPHLDDWSNISPFSDPAVGTSRSALAKMLVEMMAVITEGTKALEAKEVERVQQYAVNLTLDSNTAHPLLKLSPDGTEVSHAGSPQPVPDQPQRFDTLTGVLSKQCFSSGAFYFEVQVEDVTSWEIGVALETADRKGPVKPHLSTGFAVLTLLDDTLTAMNRPPKELPLPPGPLKKVGVFVYIEGGEVGFYDVTRRAHIYTFTGCSFPKVRLHPYVNPAPQQRVSAGRMVFSPVIQGADDSQSEEAEEGAESEAGAESEGGAAASSDSDEDMDLDELLSQLMP</sequence>
<feature type="coiled-coil region" evidence="5">
    <location>
        <begin position="220"/>
        <end position="247"/>
    </location>
</feature>
<feature type="domain" description="B30.2/SPRY" evidence="8">
    <location>
        <begin position="303"/>
        <end position="500"/>
    </location>
</feature>
<evidence type="ECO:0000256" key="5">
    <source>
        <dbReference type="SAM" id="Coils"/>
    </source>
</evidence>
<dbReference type="CDD" id="cd13733">
    <property type="entry name" value="SPRY_PRY_C-I_1"/>
    <property type="match status" value="1"/>
</dbReference>
<feature type="coiled-coil region" evidence="5">
    <location>
        <begin position="141"/>
        <end position="168"/>
    </location>
</feature>
<dbReference type="InterPro" id="IPR001870">
    <property type="entry name" value="B30.2/SPRY"/>
</dbReference>
<dbReference type="InterPro" id="IPR013320">
    <property type="entry name" value="ConA-like_dom_sf"/>
</dbReference>
<dbReference type="AlphaFoldDB" id="A0AAW0PVN4"/>
<dbReference type="Pfam" id="PF00643">
    <property type="entry name" value="zf-B_box"/>
    <property type="match status" value="1"/>
</dbReference>
<dbReference type="PRINTS" id="PR01407">
    <property type="entry name" value="BUTYPHLNCDUF"/>
</dbReference>
<dbReference type="SUPFAM" id="SSF57845">
    <property type="entry name" value="B-box zinc-binding domain"/>
    <property type="match status" value="1"/>
</dbReference>
<dbReference type="InterPro" id="IPR000315">
    <property type="entry name" value="Znf_B-box"/>
</dbReference>
<keyword evidence="1" id="KW-0479">Metal-binding</keyword>
<evidence type="ECO:0000256" key="4">
    <source>
        <dbReference type="PROSITE-ProRule" id="PRU00024"/>
    </source>
</evidence>
<dbReference type="SUPFAM" id="SSF49899">
    <property type="entry name" value="Concanavalin A-like lectins/glucanases"/>
    <property type="match status" value="1"/>
</dbReference>
<dbReference type="InterPro" id="IPR003879">
    <property type="entry name" value="Butyrophylin_SPRY"/>
</dbReference>
<feature type="compositionally biased region" description="Pro residues" evidence="6">
    <location>
        <begin position="23"/>
        <end position="33"/>
    </location>
</feature>
<dbReference type="PANTHER" id="PTHR25465">
    <property type="entry name" value="B-BOX DOMAIN CONTAINING"/>
    <property type="match status" value="1"/>
</dbReference>
<dbReference type="Pfam" id="PF00622">
    <property type="entry name" value="SPRY"/>
    <property type="match status" value="1"/>
</dbReference>
<keyword evidence="10" id="KW-1185">Reference proteome</keyword>
<proteinExistence type="predicted"/>
<dbReference type="Pfam" id="PF25600">
    <property type="entry name" value="TRIM_CC"/>
    <property type="match status" value="1"/>
</dbReference>
<dbReference type="InterPro" id="IPR043136">
    <property type="entry name" value="B30.2/SPRY_sf"/>
</dbReference>
<dbReference type="PROSITE" id="PS50119">
    <property type="entry name" value="ZF_BBOX"/>
    <property type="match status" value="1"/>
</dbReference>
<dbReference type="GO" id="GO:0008270">
    <property type="term" value="F:zinc ion binding"/>
    <property type="evidence" value="ECO:0007669"/>
    <property type="project" value="UniProtKB-KW"/>
</dbReference>
<feature type="compositionally biased region" description="Acidic residues" evidence="6">
    <location>
        <begin position="531"/>
        <end position="540"/>
    </location>
</feature>
<evidence type="ECO:0000256" key="1">
    <source>
        <dbReference type="ARBA" id="ARBA00022723"/>
    </source>
</evidence>
<keyword evidence="2 4" id="KW-0863">Zinc-finger</keyword>
<dbReference type="FunFam" id="2.60.120.920:FF:000004">
    <property type="entry name" value="Butyrophilin subfamily 1 member A1"/>
    <property type="match status" value="1"/>
</dbReference>
<dbReference type="CDD" id="cd19769">
    <property type="entry name" value="Bbox2_TRIM16-like"/>
    <property type="match status" value="1"/>
</dbReference>
<dbReference type="Gene3D" id="3.30.160.60">
    <property type="entry name" value="Classic Zinc Finger"/>
    <property type="match status" value="1"/>
</dbReference>
<feature type="domain" description="B box-type" evidence="7">
    <location>
        <begin position="100"/>
        <end position="140"/>
    </location>
</feature>
<evidence type="ECO:0000259" key="7">
    <source>
        <dbReference type="PROSITE" id="PS50119"/>
    </source>
</evidence>
<dbReference type="Proteomes" id="UP001460270">
    <property type="component" value="Unassembled WGS sequence"/>
</dbReference>
<dbReference type="Gene3D" id="4.10.830.40">
    <property type="match status" value="1"/>
</dbReference>
<evidence type="ECO:0000256" key="2">
    <source>
        <dbReference type="ARBA" id="ARBA00022771"/>
    </source>
</evidence>
<dbReference type="SMART" id="SM00589">
    <property type="entry name" value="PRY"/>
    <property type="match status" value="1"/>
</dbReference>
<dbReference type="Pfam" id="PF13765">
    <property type="entry name" value="PRY"/>
    <property type="match status" value="1"/>
</dbReference>
<dbReference type="InterPro" id="IPR003877">
    <property type="entry name" value="SPRY_dom"/>
</dbReference>
<feature type="compositionally biased region" description="Acidic residues" evidence="6">
    <location>
        <begin position="505"/>
        <end position="520"/>
    </location>
</feature>
<evidence type="ECO:0000313" key="9">
    <source>
        <dbReference type="EMBL" id="KAK7939135.1"/>
    </source>
</evidence>
<dbReference type="SMART" id="SM00336">
    <property type="entry name" value="BBOX"/>
    <property type="match status" value="1"/>
</dbReference>
<keyword evidence="3" id="KW-0862">Zinc</keyword>
<protein>
    <recommendedName>
        <fullName evidence="11">B box-type domain-containing protein</fullName>
    </recommendedName>
</protein>
<organism evidence="9 10">
    <name type="scientific">Mugilogobius chulae</name>
    <name type="common">yellowstripe goby</name>
    <dbReference type="NCBI Taxonomy" id="88201"/>
    <lineage>
        <taxon>Eukaryota</taxon>
        <taxon>Metazoa</taxon>
        <taxon>Chordata</taxon>
        <taxon>Craniata</taxon>
        <taxon>Vertebrata</taxon>
        <taxon>Euteleostomi</taxon>
        <taxon>Actinopterygii</taxon>
        <taxon>Neopterygii</taxon>
        <taxon>Teleostei</taxon>
        <taxon>Neoteleostei</taxon>
        <taxon>Acanthomorphata</taxon>
        <taxon>Gobiaria</taxon>
        <taxon>Gobiiformes</taxon>
        <taxon>Gobioidei</taxon>
        <taxon>Gobiidae</taxon>
        <taxon>Gobionellinae</taxon>
        <taxon>Mugilogobius</taxon>
    </lineage>
</organism>
<dbReference type="PANTHER" id="PTHR25465:SF49">
    <property type="entry name" value="BLOODTHIRSTY-RELATED GENE FAMILY, MEMBER 1-RELATED"/>
    <property type="match status" value="1"/>
</dbReference>